<comment type="caution">
    <text evidence="1">The sequence shown here is derived from an EMBL/GenBank/DDBJ whole genome shotgun (WGS) entry which is preliminary data.</text>
</comment>
<reference evidence="1" key="1">
    <citation type="submission" date="2016-08" db="EMBL/GenBank/DDBJ databases">
        <authorList>
            <person name="Ngugi D.K."/>
            <person name="Miyake S."/>
            <person name="Stingl U."/>
        </authorList>
    </citation>
    <scope>NUCLEOTIDE SEQUENCE</scope>
    <source>
        <strain evidence="1">SCG-B11WGA-EpuloA1</strain>
    </source>
</reference>
<accession>A0ACC8XBA8</accession>
<dbReference type="EMBL" id="LJDB01000061">
    <property type="protein sequence ID" value="ONI39698.1"/>
    <property type="molecule type" value="Genomic_DNA"/>
</dbReference>
<evidence type="ECO:0000313" key="1">
    <source>
        <dbReference type="EMBL" id="ONI39698.1"/>
    </source>
</evidence>
<dbReference type="Proteomes" id="UP000188605">
    <property type="component" value="Unassembled WGS sequence"/>
</dbReference>
<name>A0ACC8XBA8_9FIRM</name>
<sequence>MFGNKVENDGVTFTIFSTDLNEIELCIYSDINKIPLSKYYLKRGMNSNGNVFFKKVIEAKENQFYTWGVNYEGEFYYLIDPYAHEVVQNDRGKYFNKITKLEDVLVKRPNIPWNETIIYEMHVGNFSKSPTAKVNAPATFSSIIEKIPYFKLLGVTTIELLPVFLWYRDTIKRINPFTGFPPQDIWGYNSINFFSLDPMYIQDKKNPRDEFKQFVDIMHRNDLEVILDVVYNHTGEGGHGGSVFNFKPLANDVYYRMLGPYYANCSGTGNTLNTSHAVVQEMIIDSLRYWVKEMGVDGFRFDLASILAQDESGNWIEHSLLRRISQDPILSHVKLISESWDAKGAYNVGFMPKPFHEWSDIFRNNIRRFIKGDSGLISAVATCIVGKEIAHNMPNACMPIHYITAHDGFTLWDLVSYNEKHNMTNGEDNMDGSNNNCSWNSGIEGETTDAKINSLRLSRLKSGIALLIFSRGVPMITMGDEGARTQKGNNNAFCQDNELSWLNWERTEKFKDVFEFMAKAISLRKSMKWYVKDEGPTWHGTRLNSPDWSFESRSLAWSIQEANFSVYFVSNNYSEDLAFEVPIPRSSWEIYITSNKGSFTYNSYIAQPFSFTVLIDRF</sequence>
<organism evidence="1 2">
    <name type="scientific">Candidatus Epulonipiscium fishelsonii</name>
    <dbReference type="NCBI Taxonomy" id="77094"/>
    <lineage>
        <taxon>Bacteria</taxon>
        <taxon>Bacillati</taxon>
        <taxon>Bacillota</taxon>
        <taxon>Clostridia</taxon>
        <taxon>Lachnospirales</taxon>
        <taxon>Lachnospiraceae</taxon>
        <taxon>Candidatus Epulonipiscium</taxon>
    </lineage>
</organism>
<protein>
    <submittedName>
        <fullName evidence="1">Uncharacterized protein</fullName>
    </submittedName>
</protein>
<evidence type="ECO:0000313" key="2">
    <source>
        <dbReference type="Proteomes" id="UP000188605"/>
    </source>
</evidence>
<proteinExistence type="predicted"/>
<gene>
    <name evidence="1" type="ORF">AN396_07445</name>
</gene>
<keyword evidence="2" id="KW-1185">Reference proteome</keyword>